<evidence type="ECO:0000256" key="1">
    <source>
        <dbReference type="SAM" id="Phobius"/>
    </source>
</evidence>
<evidence type="ECO:0000313" key="2">
    <source>
        <dbReference type="EMBL" id="ERM80680.1"/>
    </source>
</evidence>
<comment type="caution">
    <text evidence="2">The sequence shown here is derived from an EMBL/GenBank/DDBJ whole genome shotgun (WGS) entry which is preliminary data.</text>
</comment>
<keyword evidence="3" id="KW-1185">Reference proteome</keyword>
<name>U5BJQ7_9BACT</name>
<dbReference type="AlphaFoldDB" id="U5BJQ7"/>
<sequence>MIWHFATGFHPGPIEFKSFILGITELGMGFFWLIHSLIWANL</sequence>
<dbReference type="Proteomes" id="UP000016843">
    <property type="component" value="Unassembled WGS sequence"/>
</dbReference>
<gene>
    <name evidence="2" type="ORF">P872_21490</name>
</gene>
<protein>
    <submittedName>
        <fullName evidence="2">Uncharacterized protein</fullName>
    </submittedName>
</protein>
<keyword evidence="1" id="KW-0812">Transmembrane</keyword>
<organism evidence="2 3">
    <name type="scientific">Rhodonellum psychrophilum GCM71 = DSM 17998</name>
    <dbReference type="NCBI Taxonomy" id="1123057"/>
    <lineage>
        <taxon>Bacteria</taxon>
        <taxon>Pseudomonadati</taxon>
        <taxon>Bacteroidota</taxon>
        <taxon>Cytophagia</taxon>
        <taxon>Cytophagales</taxon>
        <taxon>Cytophagaceae</taxon>
        <taxon>Rhodonellum</taxon>
    </lineage>
</organism>
<reference evidence="2 3" key="1">
    <citation type="journal article" date="2013" name="Genome Announc.">
        <title>Draft Genome Sequence of the Psychrophilic and Alkaliphilic Rhodonellum psychrophilum Strain GCM71T.</title>
        <authorList>
            <person name="Hauptmann A.L."/>
            <person name="Glaring M.A."/>
            <person name="Hallin P.F."/>
            <person name="Prieme A."/>
            <person name="Stougaard P."/>
        </authorList>
    </citation>
    <scope>NUCLEOTIDE SEQUENCE [LARGE SCALE GENOMIC DNA]</scope>
    <source>
        <strain evidence="2 3">GCM71</strain>
    </source>
</reference>
<feature type="transmembrane region" description="Helical" evidence="1">
    <location>
        <begin position="20"/>
        <end position="40"/>
    </location>
</feature>
<accession>U5BJQ7</accession>
<keyword evidence="1" id="KW-1133">Transmembrane helix</keyword>
<keyword evidence="1" id="KW-0472">Membrane</keyword>
<proteinExistence type="predicted"/>
<dbReference type="EMBL" id="AWXR01000082">
    <property type="protein sequence ID" value="ERM80680.1"/>
    <property type="molecule type" value="Genomic_DNA"/>
</dbReference>
<evidence type="ECO:0000313" key="3">
    <source>
        <dbReference type="Proteomes" id="UP000016843"/>
    </source>
</evidence>